<accession>A0A6J7PAJ7</accession>
<evidence type="ECO:0000259" key="2">
    <source>
        <dbReference type="Pfam" id="PF01863"/>
    </source>
</evidence>
<dbReference type="EMBL" id="CAFBOZ010000078">
    <property type="protein sequence ID" value="CAB5001505.1"/>
    <property type="molecule type" value="Genomic_DNA"/>
</dbReference>
<protein>
    <submittedName>
        <fullName evidence="3">Unannotated protein</fullName>
    </submittedName>
</protein>
<evidence type="ECO:0000256" key="1">
    <source>
        <dbReference type="SAM" id="MobiDB-lite"/>
    </source>
</evidence>
<feature type="region of interest" description="Disordered" evidence="1">
    <location>
        <begin position="140"/>
        <end position="169"/>
    </location>
</feature>
<dbReference type="AlphaFoldDB" id="A0A6J7PAJ7"/>
<dbReference type="InterPro" id="IPR002725">
    <property type="entry name" value="YgjP-like_metallopeptidase"/>
</dbReference>
<gene>
    <name evidence="3" type="ORF">UFOPK3992_00672</name>
</gene>
<dbReference type="PANTHER" id="PTHR30399">
    <property type="entry name" value="UNCHARACTERIZED PROTEIN YGJP"/>
    <property type="match status" value="1"/>
</dbReference>
<organism evidence="3">
    <name type="scientific">freshwater metagenome</name>
    <dbReference type="NCBI Taxonomy" id="449393"/>
    <lineage>
        <taxon>unclassified sequences</taxon>
        <taxon>metagenomes</taxon>
        <taxon>ecological metagenomes</taxon>
    </lineage>
</organism>
<reference evidence="3" key="1">
    <citation type="submission" date="2020-05" db="EMBL/GenBank/DDBJ databases">
        <authorList>
            <person name="Chiriac C."/>
            <person name="Salcher M."/>
            <person name="Ghai R."/>
            <person name="Kavagutti S V."/>
        </authorList>
    </citation>
    <scope>NUCLEOTIDE SEQUENCE</scope>
</reference>
<dbReference type="CDD" id="cd07344">
    <property type="entry name" value="M48_yhfN_like"/>
    <property type="match status" value="1"/>
</dbReference>
<evidence type="ECO:0000313" key="3">
    <source>
        <dbReference type="EMBL" id="CAB5001505.1"/>
    </source>
</evidence>
<proteinExistence type="predicted"/>
<name>A0A6J7PAJ7_9ZZZZ</name>
<dbReference type="PANTHER" id="PTHR30399:SF1">
    <property type="entry name" value="UTP PYROPHOSPHATASE"/>
    <property type="match status" value="1"/>
</dbReference>
<sequence>MVLVPARMSAAQATAYADELVARIESRERRAAPTDDELHERALALSRRWLPGAPVPASVRWVTNQRARWGSCTTADRTIRLSHRLRGMPDHVVDYVLLHELAHLLVPGHGANFEALLTPYPRLVEARAFLEGVSFAARAPDAPDAPELGPEAEPQPGVAIDDPAPGLLF</sequence>
<dbReference type="Gene3D" id="3.30.2010.10">
    <property type="entry name" value="Metalloproteases ('zincins'), catalytic domain"/>
    <property type="match status" value="1"/>
</dbReference>
<feature type="domain" description="YgjP-like metallopeptidase" evidence="2">
    <location>
        <begin position="37"/>
        <end position="126"/>
    </location>
</feature>
<dbReference type="InterPro" id="IPR053136">
    <property type="entry name" value="UTP_pyrophosphatase-like"/>
</dbReference>
<dbReference type="Pfam" id="PF01863">
    <property type="entry name" value="YgjP-like"/>
    <property type="match status" value="1"/>
</dbReference>